<sequence>MSLIYGKIAYNMEGDIYQHYDNVFRKKECLALASHIEKFFNWRFPHIVNLMSLISIVGWIALALERPVFYSTPVFTTIQDYMKSEVVNIWIYDRPSKKRRQKDANIIFYMIRNVKSRGIPIYTVHDNFITTPDFSPLMAGFYIDIFKNGPHPMEYINAFILQNLVGVKCYIGDYATLYKKEAFLVDILHNELLSLEPPELYKKKKEKFGIKG</sequence>
<accession>A0AC58RWX1</accession>
<dbReference type="Proteomes" id="UP000790787">
    <property type="component" value="Chromosome 9"/>
</dbReference>
<protein>
    <submittedName>
        <fullName evidence="2">DNA-directed RNA polymerase</fullName>
    </submittedName>
</protein>
<keyword evidence="2" id="KW-0240">DNA-directed RNA polymerase</keyword>
<evidence type="ECO:0000313" key="2">
    <source>
        <dbReference type="RefSeq" id="XP_075077218.1"/>
    </source>
</evidence>
<organism evidence="1 2">
    <name type="scientific">Nicotiana tabacum</name>
    <name type="common">Common tobacco</name>
    <dbReference type="NCBI Taxonomy" id="4097"/>
    <lineage>
        <taxon>Eukaryota</taxon>
        <taxon>Viridiplantae</taxon>
        <taxon>Streptophyta</taxon>
        <taxon>Embryophyta</taxon>
        <taxon>Tracheophyta</taxon>
        <taxon>Spermatophyta</taxon>
        <taxon>Magnoliopsida</taxon>
        <taxon>eudicotyledons</taxon>
        <taxon>Gunneridae</taxon>
        <taxon>Pentapetalae</taxon>
        <taxon>asterids</taxon>
        <taxon>lamiids</taxon>
        <taxon>Solanales</taxon>
        <taxon>Solanaceae</taxon>
        <taxon>Nicotianoideae</taxon>
        <taxon>Nicotianeae</taxon>
        <taxon>Nicotiana</taxon>
    </lineage>
</organism>
<reference evidence="2" key="2">
    <citation type="submission" date="2025-08" db="UniProtKB">
        <authorList>
            <consortium name="RefSeq"/>
        </authorList>
    </citation>
    <scope>IDENTIFICATION</scope>
    <source>
        <tissue evidence="2">Leaf</tissue>
    </source>
</reference>
<evidence type="ECO:0000313" key="1">
    <source>
        <dbReference type="Proteomes" id="UP000790787"/>
    </source>
</evidence>
<name>A0AC58RWX1_TOBAC</name>
<keyword evidence="1" id="KW-1185">Reference proteome</keyword>
<dbReference type="RefSeq" id="XP_075077218.1">
    <property type="nucleotide sequence ID" value="XM_075221117.1"/>
</dbReference>
<gene>
    <name evidence="2" type="primary">LOC142163960</name>
</gene>
<keyword evidence="2" id="KW-0804">Transcription</keyword>
<reference evidence="1" key="1">
    <citation type="journal article" date="2014" name="Nat. Commun.">
        <title>The tobacco genome sequence and its comparison with those of tomato and potato.</title>
        <authorList>
            <person name="Sierro N."/>
            <person name="Battey J.N."/>
            <person name="Ouadi S."/>
            <person name="Bakaher N."/>
            <person name="Bovet L."/>
            <person name="Willig A."/>
            <person name="Goepfert S."/>
            <person name="Peitsch M.C."/>
            <person name="Ivanov N.V."/>
        </authorList>
    </citation>
    <scope>NUCLEOTIDE SEQUENCE [LARGE SCALE GENOMIC DNA]</scope>
</reference>
<proteinExistence type="predicted"/>